<dbReference type="GO" id="GO:0043138">
    <property type="term" value="F:3'-5' DNA helicase activity"/>
    <property type="evidence" value="ECO:0007669"/>
    <property type="project" value="TreeGrafter"/>
</dbReference>
<reference evidence="6 7" key="1">
    <citation type="journal article" date="2020" name="IScience">
        <title>Genome Sequencing of the Endangered Kingdonia uniflora (Circaeasteraceae, Ranunculales) Reveals Potential Mechanisms of Evolutionary Specialization.</title>
        <authorList>
            <person name="Sun Y."/>
            <person name="Deng T."/>
            <person name="Zhang A."/>
            <person name="Moore M.J."/>
            <person name="Landis J.B."/>
            <person name="Lin N."/>
            <person name="Zhang H."/>
            <person name="Zhang X."/>
            <person name="Huang J."/>
            <person name="Zhang X."/>
            <person name="Sun H."/>
            <person name="Wang H."/>
        </authorList>
    </citation>
    <scope>NUCLEOTIDE SEQUENCE [LARGE SCALE GENOMIC DNA]</scope>
    <source>
        <strain evidence="6">TB1705</strain>
        <tissue evidence="6">Leaf</tissue>
    </source>
</reference>
<dbReference type="InterPro" id="IPR014016">
    <property type="entry name" value="UvrD-like_ATP-bd"/>
</dbReference>
<dbReference type="PANTHER" id="PTHR11070:SF61">
    <property type="entry name" value="DNA 3'-5' HELICASE"/>
    <property type="match status" value="1"/>
</dbReference>
<dbReference type="GO" id="GO:0005524">
    <property type="term" value="F:ATP binding"/>
    <property type="evidence" value="ECO:0007669"/>
    <property type="project" value="UniProtKB-KW"/>
</dbReference>
<dbReference type="OrthoDB" id="2112at2759"/>
<dbReference type="SUPFAM" id="SSF52540">
    <property type="entry name" value="P-loop containing nucleoside triphosphate hydrolases"/>
    <property type="match status" value="1"/>
</dbReference>
<proteinExistence type="predicted"/>
<dbReference type="GO" id="GO:0003677">
    <property type="term" value="F:DNA binding"/>
    <property type="evidence" value="ECO:0007669"/>
    <property type="project" value="InterPro"/>
</dbReference>
<dbReference type="GO" id="GO:0016787">
    <property type="term" value="F:hydrolase activity"/>
    <property type="evidence" value="ECO:0007669"/>
    <property type="project" value="UniProtKB-KW"/>
</dbReference>
<evidence type="ECO:0000313" key="7">
    <source>
        <dbReference type="Proteomes" id="UP000541444"/>
    </source>
</evidence>
<dbReference type="GO" id="GO:0005634">
    <property type="term" value="C:nucleus"/>
    <property type="evidence" value="ECO:0007669"/>
    <property type="project" value="TreeGrafter"/>
</dbReference>
<accession>A0A7J7MDP6</accession>
<name>A0A7J7MDP6_9MAGN</name>
<keyword evidence="3" id="KW-0347">Helicase</keyword>
<dbReference type="InterPro" id="IPR027417">
    <property type="entry name" value="P-loop_NTPase"/>
</dbReference>
<keyword evidence="1" id="KW-0547">Nucleotide-binding</keyword>
<gene>
    <name evidence="6" type="ORF">GIB67_021596</name>
</gene>
<feature type="domain" description="UvrD-like helicase ATP-binding" evidence="5">
    <location>
        <begin position="43"/>
        <end position="110"/>
    </location>
</feature>
<evidence type="ECO:0000259" key="5">
    <source>
        <dbReference type="Pfam" id="PF00580"/>
    </source>
</evidence>
<keyword evidence="2" id="KW-0378">Hydrolase</keyword>
<dbReference type="Proteomes" id="UP000541444">
    <property type="component" value="Unassembled WGS sequence"/>
</dbReference>
<dbReference type="InterPro" id="IPR000212">
    <property type="entry name" value="DNA_helicase_UvrD/REP"/>
</dbReference>
<dbReference type="PANTHER" id="PTHR11070">
    <property type="entry name" value="UVRD / RECB / PCRA DNA HELICASE FAMILY MEMBER"/>
    <property type="match status" value="1"/>
</dbReference>
<dbReference type="Gene3D" id="3.40.50.300">
    <property type="entry name" value="P-loop containing nucleotide triphosphate hydrolases"/>
    <property type="match status" value="1"/>
</dbReference>
<protein>
    <recommendedName>
        <fullName evidence="5">UvrD-like helicase ATP-binding domain-containing protein</fullName>
    </recommendedName>
</protein>
<comment type="caution">
    <text evidence="6">The sequence shown here is derived from an EMBL/GenBank/DDBJ whole genome shotgun (WGS) entry which is preliminary data.</text>
</comment>
<dbReference type="GO" id="GO:0000725">
    <property type="term" value="P:recombinational repair"/>
    <property type="evidence" value="ECO:0007669"/>
    <property type="project" value="TreeGrafter"/>
</dbReference>
<dbReference type="AlphaFoldDB" id="A0A7J7MDP6"/>
<sequence>MIVDYPEQSFLFKFNSFSKRCSCATSGIISYTKLVFISSFAYGSVYEECLDLWKAIVIDEFQDTSVMQYNFLRILASHKRITIVGDEDQSIFSFNGADVSGFESFRKDFPNYKEVLLMFILL</sequence>
<keyword evidence="7" id="KW-1185">Reference proteome</keyword>
<dbReference type="EMBL" id="JACGCM010001588">
    <property type="protein sequence ID" value="KAF6152991.1"/>
    <property type="molecule type" value="Genomic_DNA"/>
</dbReference>
<evidence type="ECO:0000256" key="4">
    <source>
        <dbReference type="ARBA" id="ARBA00022840"/>
    </source>
</evidence>
<evidence type="ECO:0000313" key="6">
    <source>
        <dbReference type="EMBL" id="KAF6152991.1"/>
    </source>
</evidence>
<evidence type="ECO:0000256" key="3">
    <source>
        <dbReference type="ARBA" id="ARBA00022806"/>
    </source>
</evidence>
<evidence type="ECO:0000256" key="1">
    <source>
        <dbReference type="ARBA" id="ARBA00022741"/>
    </source>
</evidence>
<dbReference type="Pfam" id="PF00580">
    <property type="entry name" value="UvrD-helicase"/>
    <property type="match status" value="1"/>
</dbReference>
<evidence type="ECO:0000256" key="2">
    <source>
        <dbReference type="ARBA" id="ARBA00022801"/>
    </source>
</evidence>
<keyword evidence="4" id="KW-0067">ATP-binding</keyword>
<organism evidence="6 7">
    <name type="scientific">Kingdonia uniflora</name>
    <dbReference type="NCBI Taxonomy" id="39325"/>
    <lineage>
        <taxon>Eukaryota</taxon>
        <taxon>Viridiplantae</taxon>
        <taxon>Streptophyta</taxon>
        <taxon>Embryophyta</taxon>
        <taxon>Tracheophyta</taxon>
        <taxon>Spermatophyta</taxon>
        <taxon>Magnoliopsida</taxon>
        <taxon>Ranunculales</taxon>
        <taxon>Circaeasteraceae</taxon>
        <taxon>Kingdonia</taxon>
    </lineage>
</organism>